<evidence type="ECO:0000256" key="4">
    <source>
        <dbReference type="ARBA" id="ARBA00017161"/>
    </source>
</evidence>
<dbReference type="EMBL" id="JAWJWE010000043">
    <property type="protein sequence ID" value="KAK6617786.1"/>
    <property type="molecule type" value="Genomic_DNA"/>
</dbReference>
<dbReference type="FunFam" id="2.40.10.10:FF:000003">
    <property type="entry name" value="Transmembrane serine protease 3"/>
    <property type="match status" value="1"/>
</dbReference>
<dbReference type="PANTHER" id="PTHR24252:SF8">
    <property type="entry name" value="ACROSIN"/>
    <property type="match status" value="1"/>
</dbReference>
<sequence length="1195" mass="133445">MNLFVWARFSIMSSSYYSSDTRRCASPEQHESGSGKNANTTNRTTYGNGQAREDGRKYSEVANQPLQLLPANQLPRRHSSATQHSQPLQVSYTHPSRVPNQRMPPSVPVRTRDSSSTSTQEESTQNSTVNTTTTHTSTIAQHSHHIQTNPFLPEPKYGSTNNYNKYSKNNPFSDQISEQGSKKYMGPGSSVEKGSKTRSGNTSTKEYQYPTGDTKVNLATPPAIPPPPVRSRRASACLQTHDTFLDPRNSALNQRRSSSPFQNYSGPIEADLLKTYLQTRNNSLVEPLYDPNQVQERSISQRQASTHSLQEADEGKMPSTTNREATNKRGSLISQPTIILPNNYHELQRQSTLNKETNSQKAKMAQFKTHNNAFTSDASVGNKTSNSQKPLLHRSTTESSESGIGSGSNGVFGDKSPPSGSKVSMRQDSNVSSDSVSQTSSPSYTTKTMETPLLLHHNRKSGNKQNLCELITAAQQNAANNAALTKSISTPASLQTCVKFSGSNMTLQHKIIRDIRRSSSHYITRGKLKFRFVQVIINALALMAIAAGLAAYFKSHSMAVRYVNKTITTTIAVVPPDANPAPGFCFKLIVEFCANHKVPYNFTTFPNHVVNMNQDQAEQVGFCLKVVVDFCIYHRVPYNHTRFPSRLHVNQAGPKQELDLYDALVDVRCYELSALFLCSVFVPKCGRQGELLYPCKSLCEETKRRCGFFLEVFGLPALPEYLMQCNLLPDSDDPDACVGHREVREARIRAQKPSCSSDGFLCDTTRCIPLDWKCDGHLDCEDQTDEENCDARCPEGMVHCGESRCMNVSNVCDGIIDCPYGQDERNCIRLQEKMGDIGRGLLQVFSPETDEWVPACVSNWDNKYSAQAICSLMGYTLANYTRLIIKDTNVEVQPPQTVNLTDYRKKMNWIKDFRSCGLHHYPIVNLECRNYECGKRRNPVAFHSKRIVGGYQSQPGDWPFLAALLGGPEEIFYCAGVLIADQWVLTASHCVGNYSESNLSGWKIQLGITRRHSHNYYGQKVKVKRVISHPLYNVGVNHDNDVALFQLKNPVNFNEHLLPVCLPPPGRELVPGMNCTVIGWGKSKDHERSEYEPAINEVEVPVINRQLCNEWMIYRDLNVTDGMICAGLAEGGKDACQGDSGGPLLCPFDKHKKRWFVGGIVSWGIKCAHPQLPGVYAYVPKYVSWIREQMAKYSD</sequence>
<dbReference type="GO" id="GO:0004252">
    <property type="term" value="F:serine-type endopeptidase activity"/>
    <property type="evidence" value="ECO:0007669"/>
    <property type="project" value="InterPro"/>
</dbReference>
<name>A0AAN8P544_POLSC</name>
<feature type="disulfide bond" evidence="9">
    <location>
        <begin position="774"/>
        <end position="789"/>
    </location>
</feature>
<dbReference type="InterPro" id="IPR002172">
    <property type="entry name" value="LDrepeatLR_classA_rpt"/>
</dbReference>
<dbReference type="PRINTS" id="PR00722">
    <property type="entry name" value="CHYMOTRYPSIN"/>
</dbReference>
<feature type="disulfide bond" evidence="9">
    <location>
        <begin position="800"/>
        <end position="818"/>
    </location>
</feature>
<dbReference type="InterPro" id="IPR036055">
    <property type="entry name" value="LDL_receptor-like_sf"/>
</dbReference>
<feature type="compositionally biased region" description="Polar residues" evidence="12">
    <location>
        <begin position="371"/>
        <end position="389"/>
    </location>
</feature>
<dbReference type="SMART" id="SM00020">
    <property type="entry name" value="Tryp_SPc"/>
    <property type="match status" value="1"/>
</dbReference>
<evidence type="ECO:0000256" key="5">
    <source>
        <dbReference type="ARBA" id="ARBA00022670"/>
    </source>
</evidence>
<feature type="disulfide bond" evidence="9">
    <location>
        <begin position="755"/>
        <end position="767"/>
    </location>
</feature>
<dbReference type="PROSITE" id="PS00135">
    <property type="entry name" value="TRYPSIN_SER"/>
    <property type="match status" value="1"/>
</dbReference>
<keyword evidence="6 11" id="KW-0378">Hydrolase</keyword>
<evidence type="ECO:0000256" key="11">
    <source>
        <dbReference type="RuleBase" id="RU363034"/>
    </source>
</evidence>
<feature type="domain" description="FZ" evidence="13">
    <location>
        <begin position="618"/>
        <end position="740"/>
    </location>
</feature>
<dbReference type="Pfam" id="PF00089">
    <property type="entry name" value="Trypsin"/>
    <property type="match status" value="1"/>
</dbReference>
<evidence type="ECO:0000256" key="3">
    <source>
        <dbReference type="ARBA" id="ARBA00012050"/>
    </source>
</evidence>
<dbReference type="InterPro" id="IPR020067">
    <property type="entry name" value="Frizzled_dom"/>
</dbReference>
<dbReference type="Pfam" id="PF15494">
    <property type="entry name" value="SRCR_2"/>
    <property type="match status" value="1"/>
</dbReference>
<feature type="region of interest" description="Disordered" evidence="12">
    <location>
        <begin position="295"/>
        <end position="339"/>
    </location>
</feature>
<comment type="caution">
    <text evidence="16">The sequence shown here is derived from an EMBL/GenBank/DDBJ whole genome shotgun (WGS) entry which is preliminary data.</text>
</comment>
<dbReference type="SMART" id="SM00192">
    <property type="entry name" value="LDLa"/>
    <property type="match status" value="2"/>
</dbReference>
<evidence type="ECO:0000256" key="8">
    <source>
        <dbReference type="ARBA" id="ARBA00023157"/>
    </source>
</evidence>
<evidence type="ECO:0000256" key="2">
    <source>
        <dbReference type="ARBA" id="ARBA00004162"/>
    </source>
</evidence>
<evidence type="ECO:0000256" key="9">
    <source>
        <dbReference type="PROSITE-ProRule" id="PRU00124"/>
    </source>
</evidence>
<keyword evidence="7 11" id="KW-0720">Serine protease</keyword>
<feature type="compositionally biased region" description="Polar residues" evidence="12">
    <location>
        <begin position="34"/>
        <end position="48"/>
    </location>
</feature>
<proteinExistence type="predicted"/>
<dbReference type="Gene3D" id="1.10.2000.10">
    <property type="entry name" value="Frizzled cysteine-rich domain"/>
    <property type="match status" value="1"/>
</dbReference>
<protein>
    <recommendedName>
        <fullName evidence="4">Acrosin</fullName>
        <ecNumber evidence="3">3.4.21.10</ecNumber>
    </recommendedName>
</protein>
<accession>A0AAN8P544</accession>
<feature type="region of interest" description="Disordered" evidence="12">
    <location>
        <begin position="371"/>
        <end position="452"/>
    </location>
</feature>
<dbReference type="Gene3D" id="4.10.400.10">
    <property type="entry name" value="Low-density Lipoprotein Receptor"/>
    <property type="match status" value="2"/>
</dbReference>
<dbReference type="GO" id="GO:0006508">
    <property type="term" value="P:proteolysis"/>
    <property type="evidence" value="ECO:0007669"/>
    <property type="project" value="UniProtKB-KW"/>
</dbReference>
<comment type="subcellular location">
    <subcellularLocation>
        <location evidence="2">Cell membrane</location>
        <topology evidence="2">Single-pass membrane protein</topology>
    </subcellularLocation>
</comment>
<dbReference type="CDD" id="cd00190">
    <property type="entry name" value="Tryp_SPc"/>
    <property type="match status" value="1"/>
</dbReference>
<dbReference type="InterPro" id="IPR018114">
    <property type="entry name" value="TRYPSIN_HIS"/>
</dbReference>
<evidence type="ECO:0000259" key="14">
    <source>
        <dbReference type="PROSITE" id="PS50240"/>
    </source>
</evidence>
<feature type="compositionally biased region" description="Polar residues" evidence="12">
    <location>
        <begin position="197"/>
        <end position="206"/>
    </location>
</feature>
<dbReference type="Pfam" id="PF01392">
    <property type="entry name" value="Fz"/>
    <property type="match status" value="1"/>
</dbReference>
<feature type="region of interest" description="Disordered" evidence="12">
    <location>
        <begin position="17"/>
        <end position="54"/>
    </location>
</feature>
<feature type="compositionally biased region" description="Polar residues" evidence="12">
    <location>
        <begin position="318"/>
        <end position="337"/>
    </location>
</feature>
<feature type="disulfide bond" evidence="9">
    <location>
        <begin position="793"/>
        <end position="805"/>
    </location>
</feature>
<dbReference type="EC" id="3.4.21.10" evidence="3"/>
<feature type="domain" description="SRCR" evidence="15">
    <location>
        <begin position="828"/>
        <end position="929"/>
    </location>
</feature>
<feature type="disulfide bond" evidence="9">
    <location>
        <begin position="762"/>
        <end position="780"/>
    </location>
</feature>
<dbReference type="PROSITE" id="PS50240">
    <property type="entry name" value="TRYPSIN_DOM"/>
    <property type="match status" value="1"/>
</dbReference>
<dbReference type="InterPro" id="IPR001190">
    <property type="entry name" value="SRCR"/>
</dbReference>
<dbReference type="PROSITE" id="PS00134">
    <property type="entry name" value="TRYPSIN_HIS"/>
    <property type="match status" value="1"/>
</dbReference>
<reference evidence="16 17" key="1">
    <citation type="submission" date="2023-10" db="EMBL/GenBank/DDBJ databases">
        <title>Genomes of two closely related lineages of the louse Polyplax serrata with different host specificities.</title>
        <authorList>
            <person name="Martinu J."/>
            <person name="Tarabai H."/>
            <person name="Stefka J."/>
            <person name="Hypsa V."/>
        </authorList>
    </citation>
    <scope>NUCLEOTIDE SEQUENCE [LARGE SCALE GENOMIC DNA]</scope>
    <source>
        <strain evidence="16">HR10_N</strain>
    </source>
</reference>
<evidence type="ECO:0000256" key="6">
    <source>
        <dbReference type="ARBA" id="ARBA00022801"/>
    </source>
</evidence>
<dbReference type="Proteomes" id="UP001372834">
    <property type="component" value="Unassembled WGS sequence"/>
</dbReference>
<feature type="domain" description="Peptidase S1" evidence="14">
    <location>
        <begin position="947"/>
        <end position="1191"/>
    </location>
</feature>
<evidence type="ECO:0000259" key="15">
    <source>
        <dbReference type="PROSITE" id="PS50287"/>
    </source>
</evidence>
<dbReference type="PROSITE" id="PS50287">
    <property type="entry name" value="SRCR_2"/>
    <property type="match status" value="1"/>
</dbReference>
<dbReference type="AlphaFoldDB" id="A0AAN8P544"/>
<evidence type="ECO:0000256" key="1">
    <source>
        <dbReference type="ARBA" id="ARBA00001656"/>
    </source>
</evidence>
<dbReference type="InterPro" id="IPR033116">
    <property type="entry name" value="TRYPSIN_SER"/>
</dbReference>
<feature type="compositionally biased region" description="Polar residues" evidence="12">
    <location>
        <begin position="80"/>
        <end position="94"/>
    </location>
</feature>
<evidence type="ECO:0000256" key="10">
    <source>
        <dbReference type="PROSITE-ProRule" id="PRU00196"/>
    </source>
</evidence>
<dbReference type="InterPro" id="IPR043504">
    <property type="entry name" value="Peptidase_S1_PA_chymotrypsin"/>
</dbReference>
<keyword evidence="5 11" id="KW-0645">Protease</keyword>
<dbReference type="PROSITE" id="PS50038">
    <property type="entry name" value="FZ"/>
    <property type="match status" value="1"/>
</dbReference>
<evidence type="ECO:0000313" key="17">
    <source>
        <dbReference type="Proteomes" id="UP001372834"/>
    </source>
</evidence>
<dbReference type="SUPFAM" id="SSF57424">
    <property type="entry name" value="LDL receptor-like module"/>
    <property type="match status" value="2"/>
</dbReference>
<dbReference type="InterPro" id="IPR009003">
    <property type="entry name" value="Peptidase_S1_PA"/>
</dbReference>
<dbReference type="SUPFAM" id="SSF63501">
    <property type="entry name" value="Frizzled cysteine-rich domain"/>
    <property type="match status" value="1"/>
</dbReference>
<evidence type="ECO:0000256" key="7">
    <source>
        <dbReference type="ARBA" id="ARBA00022825"/>
    </source>
</evidence>
<feature type="region of interest" description="Disordered" evidence="12">
    <location>
        <begin position="74"/>
        <end position="231"/>
    </location>
</feature>
<evidence type="ECO:0000313" key="16">
    <source>
        <dbReference type="EMBL" id="KAK6617786.1"/>
    </source>
</evidence>
<comment type="caution">
    <text evidence="10">Lacks conserved residue(s) required for the propagation of feature annotation.</text>
</comment>
<gene>
    <name evidence="16" type="ORF">RUM43_014014</name>
</gene>
<feature type="compositionally biased region" description="Basic and acidic residues" evidence="12">
    <location>
        <begin position="20"/>
        <end position="33"/>
    </location>
</feature>
<dbReference type="Pfam" id="PF00057">
    <property type="entry name" value="Ldl_recept_a"/>
    <property type="match status" value="2"/>
</dbReference>
<organism evidence="16 17">
    <name type="scientific">Polyplax serrata</name>
    <name type="common">Common mouse louse</name>
    <dbReference type="NCBI Taxonomy" id="468196"/>
    <lineage>
        <taxon>Eukaryota</taxon>
        <taxon>Metazoa</taxon>
        <taxon>Ecdysozoa</taxon>
        <taxon>Arthropoda</taxon>
        <taxon>Hexapoda</taxon>
        <taxon>Insecta</taxon>
        <taxon>Pterygota</taxon>
        <taxon>Neoptera</taxon>
        <taxon>Paraneoptera</taxon>
        <taxon>Psocodea</taxon>
        <taxon>Troctomorpha</taxon>
        <taxon>Phthiraptera</taxon>
        <taxon>Anoplura</taxon>
        <taxon>Polyplacidae</taxon>
        <taxon>Polyplax</taxon>
    </lineage>
</organism>
<dbReference type="Gene3D" id="2.40.10.10">
    <property type="entry name" value="Trypsin-like serine proteases"/>
    <property type="match status" value="1"/>
</dbReference>
<dbReference type="CDD" id="cd00112">
    <property type="entry name" value="LDLa"/>
    <property type="match status" value="2"/>
</dbReference>
<dbReference type="InterPro" id="IPR036790">
    <property type="entry name" value="Frizzled_dom_sf"/>
</dbReference>
<dbReference type="PROSITE" id="PS50068">
    <property type="entry name" value="LDLRA_2"/>
    <property type="match status" value="2"/>
</dbReference>
<dbReference type="GO" id="GO:0005886">
    <property type="term" value="C:plasma membrane"/>
    <property type="evidence" value="ECO:0007669"/>
    <property type="project" value="UniProtKB-SubCell"/>
</dbReference>
<feature type="disulfide bond" evidence="9">
    <location>
        <begin position="812"/>
        <end position="827"/>
    </location>
</feature>
<dbReference type="InterPro" id="IPR001314">
    <property type="entry name" value="Peptidase_S1A"/>
</dbReference>
<dbReference type="SUPFAM" id="SSF50494">
    <property type="entry name" value="Trypsin-like serine proteases"/>
    <property type="match status" value="1"/>
</dbReference>
<keyword evidence="8 9" id="KW-1015">Disulfide bond</keyword>
<dbReference type="SMART" id="SM00063">
    <property type="entry name" value="FRI"/>
    <property type="match status" value="1"/>
</dbReference>
<feature type="compositionally biased region" description="Low complexity" evidence="12">
    <location>
        <begin position="427"/>
        <end position="443"/>
    </location>
</feature>
<feature type="compositionally biased region" description="Low complexity" evidence="12">
    <location>
        <begin position="156"/>
        <end position="170"/>
    </location>
</feature>
<comment type="catalytic activity">
    <reaction evidence="1">
        <text>Preferential cleavage: Arg-|-Xaa, Lys-|-Xaa.</text>
        <dbReference type="EC" id="3.4.21.10"/>
    </reaction>
</comment>
<dbReference type="CDD" id="cd07066">
    <property type="entry name" value="CRD_FZ"/>
    <property type="match status" value="1"/>
</dbReference>
<dbReference type="InterPro" id="IPR001254">
    <property type="entry name" value="Trypsin_dom"/>
</dbReference>
<evidence type="ECO:0000256" key="12">
    <source>
        <dbReference type="SAM" id="MobiDB-lite"/>
    </source>
</evidence>
<evidence type="ECO:0000259" key="13">
    <source>
        <dbReference type="PROSITE" id="PS50038"/>
    </source>
</evidence>
<feature type="compositionally biased region" description="Polar residues" evidence="12">
    <location>
        <begin position="295"/>
        <end position="309"/>
    </location>
</feature>
<feature type="compositionally biased region" description="Low complexity" evidence="12">
    <location>
        <begin position="114"/>
        <end position="141"/>
    </location>
</feature>
<dbReference type="PANTHER" id="PTHR24252">
    <property type="entry name" value="ACROSIN-RELATED"/>
    <property type="match status" value="1"/>
</dbReference>